<dbReference type="Proteomes" id="UP001431572">
    <property type="component" value="Chromosome 1"/>
</dbReference>
<keyword evidence="4" id="KW-1185">Reference proteome</keyword>
<dbReference type="Pfam" id="PF14595">
    <property type="entry name" value="Thioredoxin_9"/>
    <property type="match status" value="1"/>
</dbReference>
<name>A0A8T7M0J2_9CHLR</name>
<dbReference type="Gene3D" id="3.40.30.10">
    <property type="entry name" value="Glutaredoxin"/>
    <property type="match status" value="1"/>
</dbReference>
<organism evidence="1 3">
    <name type="scientific">Candidatus Chlorohelix allophototropha</name>
    <dbReference type="NCBI Taxonomy" id="3003348"/>
    <lineage>
        <taxon>Bacteria</taxon>
        <taxon>Bacillati</taxon>
        <taxon>Chloroflexota</taxon>
        <taxon>Chloroflexia</taxon>
        <taxon>Candidatus Chloroheliales</taxon>
        <taxon>Candidatus Chloroheliaceae</taxon>
        <taxon>Candidatus Chlorohelix</taxon>
    </lineage>
</organism>
<proteinExistence type="predicted"/>
<sequence length="199" mass="23024">MPLSEERRQHAFNNAMTPRQFVESMEIYRERLESGYEATEFRPETLTLFAALPETLEVLGLVEDTSGDVVFNLPILMKLADCTGKLNIHLLRRSNNQDIAAQYILRSGRNHLPTYIFYNTKGDELGTFIERPLFVMELMADWFQEFWEKHPDLPGFGTFPGQMPEASRLVLNDFFAEKREPLRAQEAETIAKHILKLVS</sequence>
<dbReference type="AlphaFoldDB" id="A0A8T7M0J2"/>
<dbReference type="EMBL" id="CP128399">
    <property type="protein sequence ID" value="WJW67312.1"/>
    <property type="molecule type" value="Genomic_DNA"/>
</dbReference>
<evidence type="ECO:0000313" key="2">
    <source>
        <dbReference type="EMBL" id="WJW67312.1"/>
    </source>
</evidence>
<accession>A0A8T7M0J2</accession>
<evidence type="ECO:0000313" key="4">
    <source>
        <dbReference type="Proteomes" id="UP001431572"/>
    </source>
</evidence>
<reference evidence="1 3" key="1">
    <citation type="submission" date="2020-06" db="EMBL/GenBank/DDBJ databases">
        <title>Anoxygenic phototrophic Chloroflexota member uses a Type I reaction center.</title>
        <authorList>
            <person name="Tsuji J.M."/>
            <person name="Shaw N.A."/>
            <person name="Nagashima S."/>
            <person name="Venkiteswaran J."/>
            <person name="Schiff S.L."/>
            <person name="Hanada S."/>
            <person name="Tank M."/>
            <person name="Neufeld J.D."/>
        </authorList>
    </citation>
    <scope>NUCLEOTIDE SEQUENCE [LARGE SCALE GENOMIC DNA]</scope>
    <source>
        <strain evidence="1">L227-S17</strain>
    </source>
</reference>
<evidence type="ECO:0000313" key="1">
    <source>
        <dbReference type="EMBL" id="NWJ45439.1"/>
    </source>
</evidence>
<evidence type="ECO:0000313" key="3">
    <source>
        <dbReference type="Proteomes" id="UP000521676"/>
    </source>
</evidence>
<dbReference type="Proteomes" id="UP000521676">
    <property type="component" value="Unassembled WGS sequence"/>
</dbReference>
<protein>
    <submittedName>
        <fullName evidence="1">Thioredoxin family protein</fullName>
    </submittedName>
</protein>
<dbReference type="EMBL" id="JACATZ010000001">
    <property type="protein sequence ID" value="NWJ45439.1"/>
    <property type="molecule type" value="Genomic_DNA"/>
</dbReference>
<gene>
    <name evidence="1" type="ORF">HXX08_06120</name>
    <name evidence="2" type="ORF">OZ401_000572</name>
</gene>
<reference evidence="2" key="2">
    <citation type="journal article" date="2024" name="Nature">
        <title>Anoxygenic phototroph of the Chloroflexota uses a type I reaction centre.</title>
        <authorList>
            <person name="Tsuji J.M."/>
            <person name="Shaw N.A."/>
            <person name="Nagashima S."/>
            <person name="Venkiteswaran J.J."/>
            <person name="Schiff S.L."/>
            <person name="Watanabe T."/>
            <person name="Fukui M."/>
            <person name="Hanada S."/>
            <person name="Tank M."/>
            <person name="Neufeld J.D."/>
        </authorList>
    </citation>
    <scope>NUCLEOTIDE SEQUENCE</scope>
    <source>
        <strain evidence="2">L227-S17</strain>
    </source>
</reference>
<dbReference type="RefSeq" id="WP_341469208.1">
    <property type="nucleotide sequence ID" value="NZ_CP128399.1"/>
</dbReference>